<dbReference type="Proteomes" id="UP000641646">
    <property type="component" value="Unassembled WGS sequence"/>
</dbReference>
<feature type="transmembrane region" description="Helical" evidence="1">
    <location>
        <begin position="44"/>
        <end position="62"/>
    </location>
</feature>
<organism evidence="2 3">
    <name type="scientific">Aerosakkonema funiforme FACHB-1375</name>
    <dbReference type="NCBI Taxonomy" id="2949571"/>
    <lineage>
        <taxon>Bacteria</taxon>
        <taxon>Bacillati</taxon>
        <taxon>Cyanobacteriota</taxon>
        <taxon>Cyanophyceae</taxon>
        <taxon>Oscillatoriophycideae</taxon>
        <taxon>Aerosakkonematales</taxon>
        <taxon>Aerosakkonemataceae</taxon>
        <taxon>Aerosakkonema</taxon>
    </lineage>
</organism>
<dbReference type="EMBL" id="JACJPW010000017">
    <property type="protein sequence ID" value="MBD2181222.1"/>
    <property type="molecule type" value="Genomic_DNA"/>
</dbReference>
<keyword evidence="1" id="KW-0472">Membrane</keyword>
<keyword evidence="1" id="KW-0812">Transmembrane</keyword>
<name>A0A926ZGJ9_9CYAN</name>
<evidence type="ECO:0000313" key="3">
    <source>
        <dbReference type="Proteomes" id="UP000641646"/>
    </source>
</evidence>
<keyword evidence="1" id="KW-1133">Transmembrane helix</keyword>
<dbReference type="Pfam" id="PF07444">
    <property type="entry name" value="Ycf66_N"/>
    <property type="match status" value="1"/>
</dbReference>
<keyword evidence="3" id="KW-1185">Reference proteome</keyword>
<sequence>MIFRRARNVSDSSLIRYVIQAIVSTIFFLIIGTILLFSGWRFDPIMQLGQFLQTALVIYIIIKDMLMTLNRSR</sequence>
<proteinExistence type="predicted"/>
<protein>
    <submittedName>
        <fullName evidence="2">Uncharacterized protein</fullName>
    </submittedName>
</protein>
<gene>
    <name evidence="2" type="ORF">H6G03_08915</name>
</gene>
<evidence type="ECO:0000313" key="2">
    <source>
        <dbReference type="EMBL" id="MBD2181222.1"/>
    </source>
</evidence>
<reference evidence="2" key="1">
    <citation type="journal article" date="2015" name="ISME J.">
        <title>Draft Genome Sequence of Streptomyces incarnatus NRRL8089, which Produces the Nucleoside Antibiotic Sinefungin.</title>
        <authorList>
            <person name="Oshima K."/>
            <person name="Hattori M."/>
            <person name="Shimizu H."/>
            <person name="Fukuda K."/>
            <person name="Nemoto M."/>
            <person name="Inagaki K."/>
            <person name="Tamura T."/>
        </authorList>
    </citation>
    <scope>NUCLEOTIDE SEQUENCE</scope>
    <source>
        <strain evidence="2">FACHB-1375</strain>
    </source>
</reference>
<dbReference type="InterPro" id="IPR010004">
    <property type="entry name" value="Uncharacterised_Ycf66"/>
</dbReference>
<evidence type="ECO:0000256" key="1">
    <source>
        <dbReference type="SAM" id="Phobius"/>
    </source>
</evidence>
<accession>A0A926ZGJ9</accession>
<reference evidence="2" key="2">
    <citation type="submission" date="2020-08" db="EMBL/GenBank/DDBJ databases">
        <authorList>
            <person name="Chen M."/>
            <person name="Teng W."/>
            <person name="Zhao L."/>
            <person name="Hu C."/>
            <person name="Zhou Y."/>
            <person name="Han B."/>
            <person name="Song L."/>
            <person name="Shu W."/>
        </authorList>
    </citation>
    <scope>NUCLEOTIDE SEQUENCE</scope>
    <source>
        <strain evidence="2">FACHB-1375</strain>
    </source>
</reference>
<dbReference type="AlphaFoldDB" id="A0A926ZGJ9"/>
<feature type="transmembrane region" description="Helical" evidence="1">
    <location>
        <begin position="14"/>
        <end position="38"/>
    </location>
</feature>
<comment type="caution">
    <text evidence="2">The sequence shown here is derived from an EMBL/GenBank/DDBJ whole genome shotgun (WGS) entry which is preliminary data.</text>
</comment>